<proteinExistence type="predicted"/>
<dbReference type="EMBL" id="LT838813">
    <property type="protein sequence ID" value="SMD45353.1"/>
    <property type="molecule type" value="Genomic_DNA"/>
</dbReference>
<reference evidence="2" key="1">
    <citation type="submission" date="2017-04" db="EMBL/GenBank/DDBJ databases">
        <authorList>
            <person name="Varghese N."/>
            <person name="Submissions S."/>
        </authorList>
    </citation>
    <scope>NUCLEOTIDE SEQUENCE [LARGE SCALE GENOMIC DNA]</scope>
    <source>
        <strain evidence="2">DSM 16537</strain>
    </source>
</reference>
<evidence type="ECO:0000313" key="2">
    <source>
        <dbReference type="Proteomes" id="UP000192333"/>
    </source>
</evidence>
<dbReference type="Proteomes" id="UP000192333">
    <property type="component" value="Chromosome I"/>
</dbReference>
<dbReference type="AlphaFoldDB" id="A0A1W2H8Z2"/>
<accession>A0A1W2H8Z2</accession>
<dbReference type="STRING" id="758820.SAMN00777080_4002"/>
<gene>
    <name evidence="1" type="ORF">SAMN00777080_4002</name>
</gene>
<keyword evidence="2" id="KW-1185">Reference proteome</keyword>
<name>A0A1W2H8Z2_9BACT</name>
<sequence length="49" mass="5658">MNPKSPHNPFAKDPEAELAKRLKHAKSLTREEFLKRLEEIQKNSKNSGN</sequence>
<protein>
    <submittedName>
        <fullName evidence="1">Uncharacterized protein</fullName>
    </submittedName>
</protein>
<organism evidence="1 2">
    <name type="scientific">Aquiflexum balticum DSM 16537</name>
    <dbReference type="NCBI Taxonomy" id="758820"/>
    <lineage>
        <taxon>Bacteria</taxon>
        <taxon>Pseudomonadati</taxon>
        <taxon>Bacteroidota</taxon>
        <taxon>Cytophagia</taxon>
        <taxon>Cytophagales</taxon>
        <taxon>Cyclobacteriaceae</taxon>
        <taxon>Aquiflexum</taxon>
    </lineage>
</organism>
<dbReference type="RefSeq" id="WP_157370228.1">
    <property type="nucleotide sequence ID" value="NZ_LT838813.1"/>
</dbReference>
<evidence type="ECO:0000313" key="1">
    <source>
        <dbReference type="EMBL" id="SMD45353.1"/>
    </source>
</evidence>